<dbReference type="AlphaFoldDB" id="A0AAW2ZP35"/>
<dbReference type="PANTHER" id="PTHR13465">
    <property type="entry name" value="UPF0183 PROTEIN"/>
    <property type="match status" value="1"/>
</dbReference>
<proteinExistence type="inferred from homology"/>
<comment type="caution">
    <text evidence="2">The sequence shown here is derived from an EMBL/GenBank/DDBJ whole genome shotgun (WGS) entry which is preliminary data.</text>
</comment>
<evidence type="ECO:0000313" key="3">
    <source>
        <dbReference type="Proteomes" id="UP001431209"/>
    </source>
</evidence>
<keyword evidence="3" id="KW-1185">Reference proteome</keyword>
<reference evidence="2 3" key="1">
    <citation type="submission" date="2024-03" db="EMBL/GenBank/DDBJ databases">
        <title>The Acrasis kona genome and developmental transcriptomes reveal deep origins of eukaryotic multicellular pathways.</title>
        <authorList>
            <person name="Sheikh S."/>
            <person name="Fu C.-J."/>
            <person name="Brown M.W."/>
            <person name="Baldauf S.L."/>
        </authorList>
    </citation>
    <scope>NUCLEOTIDE SEQUENCE [LARGE SCALE GENOMIC DNA]</scope>
    <source>
        <strain evidence="2 3">ATCC MYA-3509</strain>
    </source>
</reference>
<sequence length="380" mass="42946">MLSLIVNPCTSIGFFRFGMPISDAIELLKRPSPDKKRTEYPVNKIEIIYNQHQPVTSDIVIKLVEESIVLRFEPKTQRLRHVEFNDITKVELNYEGKIFSGPSVDCTFVKIYQVFGPSTAGVMEDTVYHLSYQGITFQIPIPKKYTHLYGSDNMLIELPNGTTPVATKMVCHPGVDMDKLKLPTTKNKNGEQVEYFSEVLVNLKSGITVCKKNVKFYMSPQDVLLELGEPDKIYNKRGNKLRIHAPLASSDEGTTSVDYFFNYFSRGFDIMFNGNTHQVEKFVFHTNVAGSRDFNIYVKCNFKIDVGELLDDGKNLVVEPDLKFTTIQSFLSSLSHSKPLVNEDTTANNPFGGTMLHAYPGVIFEVLKNDYLNSVTVFAA</sequence>
<accession>A0AAW2ZP35</accession>
<dbReference type="Proteomes" id="UP001431209">
    <property type="component" value="Unassembled WGS sequence"/>
</dbReference>
<dbReference type="InterPro" id="IPR005373">
    <property type="entry name" value="PHAF1"/>
</dbReference>
<comment type="similarity">
    <text evidence="1">Belongs to the PHAF1 family.</text>
</comment>
<dbReference type="InterPro" id="IPR039156">
    <property type="entry name" value="PHAF1/BROMI"/>
</dbReference>
<gene>
    <name evidence="2" type="ORF">AKO1_009939</name>
</gene>
<organism evidence="2 3">
    <name type="scientific">Acrasis kona</name>
    <dbReference type="NCBI Taxonomy" id="1008807"/>
    <lineage>
        <taxon>Eukaryota</taxon>
        <taxon>Discoba</taxon>
        <taxon>Heterolobosea</taxon>
        <taxon>Tetramitia</taxon>
        <taxon>Eutetramitia</taxon>
        <taxon>Acrasidae</taxon>
        <taxon>Acrasis</taxon>
    </lineage>
</organism>
<protein>
    <submittedName>
        <fullName evidence="2">Uncharacterized protein</fullName>
    </submittedName>
</protein>
<evidence type="ECO:0000256" key="1">
    <source>
        <dbReference type="ARBA" id="ARBA00024339"/>
    </source>
</evidence>
<dbReference type="EMBL" id="JAOPGA020001779">
    <property type="protein sequence ID" value="KAL0491260.1"/>
    <property type="molecule type" value="Genomic_DNA"/>
</dbReference>
<dbReference type="PANTHER" id="PTHR13465:SF2">
    <property type="entry name" value="PHAGOSOME ASSEMBLY FACTOR 1"/>
    <property type="match status" value="1"/>
</dbReference>
<name>A0AAW2ZP35_9EUKA</name>
<dbReference type="Pfam" id="PF03676">
    <property type="entry name" value="PHAF1"/>
    <property type="match status" value="1"/>
</dbReference>
<evidence type="ECO:0000313" key="2">
    <source>
        <dbReference type="EMBL" id="KAL0491260.1"/>
    </source>
</evidence>